<feature type="domain" description="Wax synthase" evidence="9">
    <location>
        <begin position="226"/>
        <end position="320"/>
    </location>
</feature>
<feature type="transmembrane region" description="Helical" evidence="8">
    <location>
        <begin position="349"/>
        <end position="367"/>
    </location>
</feature>
<feature type="transmembrane region" description="Helical" evidence="8">
    <location>
        <begin position="166"/>
        <end position="188"/>
    </location>
</feature>
<organism evidence="10 11">
    <name type="scientific">Tetradesmus obliquus</name>
    <name type="common">Green alga</name>
    <name type="synonym">Acutodesmus obliquus</name>
    <dbReference type="NCBI Taxonomy" id="3088"/>
    <lineage>
        <taxon>Eukaryota</taxon>
        <taxon>Viridiplantae</taxon>
        <taxon>Chlorophyta</taxon>
        <taxon>core chlorophytes</taxon>
        <taxon>Chlorophyceae</taxon>
        <taxon>CS clade</taxon>
        <taxon>Sphaeropleales</taxon>
        <taxon>Scenedesmaceae</taxon>
        <taxon>Tetradesmus</taxon>
    </lineage>
</organism>
<feature type="transmembrane region" description="Helical" evidence="8">
    <location>
        <begin position="63"/>
        <end position="82"/>
    </location>
</feature>
<feature type="transmembrane region" description="Helical" evidence="8">
    <location>
        <begin position="194"/>
        <end position="220"/>
    </location>
</feature>
<protein>
    <recommendedName>
        <fullName evidence="9">Wax synthase domain-containing protein</fullName>
    </recommendedName>
</protein>
<evidence type="ECO:0000259" key="9">
    <source>
        <dbReference type="Pfam" id="PF13813"/>
    </source>
</evidence>
<evidence type="ECO:0000313" key="10">
    <source>
        <dbReference type="EMBL" id="WIA10148.1"/>
    </source>
</evidence>
<name>A0ABY8TP65_TETOB</name>
<evidence type="ECO:0000256" key="6">
    <source>
        <dbReference type="ARBA" id="ARBA00022989"/>
    </source>
</evidence>
<dbReference type="InterPro" id="IPR044851">
    <property type="entry name" value="Wax_synthase"/>
</dbReference>
<keyword evidence="6 8" id="KW-1133">Transmembrane helix</keyword>
<feature type="transmembrane region" description="Helical" evidence="8">
    <location>
        <begin position="31"/>
        <end position="51"/>
    </location>
</feature>
<feature type="transmembrane region" description="Helical" evidence="8">
    <location>
        <begin position="315"/>
        <end position="337"/>
    </location>
</feature>
<dbReference type="PANTHER" id="PTHR31595">
    <property type="entry name" value="LONG-CHAIN-ALCOHOL O-FATTY-ACYLTRANSFERASE 3-RELATED"/>
    <property type="match status" value="1"/>
</dbReference>
<proteinExistence type="inferred from homology"/>
<comment type="pathway">
    <text evidence="2">Secondary metabolite biosynthesis.</text>
</comment>
<keyword evidence="4" id="KW-0808">Transferase</keyword>
<dbReference type="EMBL" id="CP126209">
    <property type="protein sequence ID" value="WIA10148.1"/>
    <property type="molecule type" value="Genomic_DNA"/>
</dbReference>
<dbReference type="PANTHER" id="PTHR31595:SF57">
    <property type="entry name" value="OS04G0481900 PROTEIN"/>
    <property type="match status" value="1"/>
</dbReference>
<dbReference type="Pfam" id="PF13813">
    <property type="entry name" value="MBOAT_2"/>
    <property type="match status" value="1"/>
</dbReference>
<dbReference type="Proteomes" id="UP001244341">
    <property type="component" value="Chromosome 2b"/>
</dbReference>
<evidence type="ECO:0000256" key="8">
    <source>
        <dbReference type="SAM" id="Phobius"/>
    </source>
</evidence>
<evidence type="ECO:0000256" key="2">
    <source>
        <dbReference type="ARBA" id="ARBA00005179"/>
    </source>
</evidence>
<accession>A0ABY8TP65</accession>
<keyword evidence="11" id="KW-1185">Reference proteome</keyword>
<comment type="subcellular location">
    <subcellularLocation>
        <location evidence="1">Membrane</location>
        <topology evidence="1">Multi-pass membrane protein</topology>
    </subcellularLocation>
</comment>
<evidence type="ECO:0000313" key="11">
    <source>
        <dbReference type="Proteomes" id="UP001244341"/>
    </source>
</evidence>
<keyword evidence="5 8" id="KW-0812">Transmembrane</keyword>
<sequence>MPTDGLASAGSTALAAISSFDSWLSSSSTGYYIRLYGYFYAICIVASLWTFHVARKLQPGLQRALVCLPIVVLQLAATPVLVDRHRTAVLVVPVMGILSLAAFKVAAFAMGRGPLALPDCPWLQELPRFGAVLSFPIIPRAVFKVSKGATADALSSSAPTTPSTFLYTYCCKAGGATVAAALAVWPVLPQLLNHWFYALCLSLSLGAIWDFWCLVAVLWFGVEAAPSFDKPWLSTSFADYWSRRWNLTTTYMLRVLIYEPIMEGSSQIFSSDAAAIRAAKRQRMLRRLAALQATFAFSGLWHLLIFYYATGLVTYHWFLFFSLQAPIMAAEAILVKWAKQRQLLLRRPAAIFLTNFLLIVVARPLFFGPCDWSGMCTAMFDNVKGYFV</sequence>
<evidence type="ECO:0000256" key="4">
    <source>
        <dbReference type="ARBA" id="ARBA00022679"/>
    </source>
</evidence>
<evidence type="ECO:0000256" key="7">
    <source>
        <dbReference type="ARBA" id="ARBA00023136"/>
    </source>
</evidence>
<reference evidence="10 11" key="1">
    <citation type="submission" date="2023-05" db="EMBL/GenBank/DDBJ databases">
        <title>A 100% complete, gapless, phased diploid assembly of the Scenedesmus obliquus UTEX 3031 genome.</title>
        <authorList>
            <person name="Biondi T.C."/>
            <person name="Hanschen E.R."/>
            <person name="Kwon T."/>
            <person name="Eng W."/>
            <person name="Kruse C.P.S."/>
            <person name="Koehler S.I."/>
            <person name="Kunde Y."/>
            <person name="Gleasner C.D."/>
            <person name="You Mak K.T."/>
            <person name="Polle J."/>
            <person name="Hovde B.T."/>
            <person name="Starkenburg S.R."/>
        </authorList>
    </citation>
    <scope>NUCLEOTIDE SEQUENCE [LARGE SCALE GENOMIC DNA]</scope>
    <source>
        <strain evidence="10 11">DOE0152z</strain>
    </source>
</reference>
<keyword evidence="7 8" id="KW-0472">Membrane</keyword>
<dbReference type="InterPro" id="IPR032805">
    <property type="entry name" value="Wax_synthase_dom"/>
</dbReference>
<feature type="transmembrane region" description="Helical" evidence="8">
    <location>
        <begin position="288"/>
        <end position="309"/>
    </location>
</feature>
<gene>
    <name evidence="10" type="ORF">OEZ85_010353</name>
</gene>
<evidence type="ECO:0000256" key="1">
    <source>
        <dbReference type="ARBA" id="ARBA00004141"/>
    </source>
</evidence>
<feature type="transmembrane region" description="Helical" evidence="8">
    <location>
        <begin position="88"/>
        <end position="109"/>
    </location>
</feature>
<comment type="similarity">
    <text evidence="3">Belongs to the wax synthase family.</text>
</comment>
<evidence type="ECO:0000256" key="5">
    <source>
        <dbReference type="ARBA" id="ARBA00022692"/>
    </source>
</evidence>
<evidence type="ECO:0000256" key="3">
    <source>
        <dbReference type="ARBA" id="ARBA00007282"/>
    </source>
</evidence>